<keyword evidence="1" id="KW-0472">Membrane</keyword>
<comment type="caution">
    <text evidence="2">The sequence shown here is derived from an EMBL/GenBank/DDBJ whole genome shotgun (WGS) entry which is preliminary data.</text>
</comment>
<proteinExistence type="predicted"/>
<evidence type="ECO:0000256" key="1">
    <source>
        <dbReference type="SAM" id="Phobius"/>
    </source>
</evidence>
<keyword evidence="1" id="KW-1133">Transmembrane helix</keyword>
<dbReference type="AlphaFoldDB" id="A0AAN9LM71"/>
<accession>A0AAN9LM71</accession>
<dbReference type="Proteomes" id="UP001367508">
    <property type="component" value="Unassembled WGS sequence"/>
</dbReference>
<dbReference type="EMBL" id="JAYMYQ010000004">
    <property type="protein sequence ID" value="KAK7336592.1"/>
    <property type="molecule type" value="Genomic_DNA"/>
</dbReference>
<organism evidence="2 3">
    <name type="scientific">Canavalia gladiata</name>
    <name type="common">Sword bean</name>
    <name type="synonym">Dolichos gladiatus</name>
    <dbReference type="NCBI Taxonomy" id="3824"/>
    <lineage>
        <taxon>Eukaryota</taxon>
        <taxon>Viridiplantae</taxon>
        <taxon>Streptophyta</taxon>
        <taxon>Embryophyta</taxon>
        <taxon>Tracheophyta</taxon>
        <taxon>Spermatophyta</taxon>
        <taxon>Magnoliopsida</taxon>
        <taxon>eudicotyledons</taxon>
        <taxon>Gunneridae</taxon>
        <taxon>Pentapetalae</taxon>
        <taxon>rosids</taxon>
        <taxon>fabids</taxon>
        <taxon>Fabales</taxon>
        <taxon>Fabaceae</taxon>
        <taxon>Papilionoideae</taxon>
        <taxon>50 kb inversion clade</taxon>
        <taxon>NPAAA clade</taxon>
        <taxon>indigoferoid/millettioid clade</taxon>
        <taxon>Phaseoleae</taxon>
        <taxon>Canavalia</taxon>
    </lineage>
</organism>
<reference evidence="2 3" key="1">
    <citation type="submission" date="2024-01" db="EMBL/GenBank/DDBJ databases">
        <title>The genomes of 5 underutilized Papilionoideae crops provide insights into root nodulation and disease resistanc.</title>
        <authorList>
            <person name="Jiang F."/>
        </authorList>
    </citation>
    <scope>NUCLEOTIDE SEQUENCE [LARGE SCALE GENOMIC DNA]</scope>
    <source>
        <strain evidence="2">LVBAO_FW01</strain>
        <tissue evidence="2">Leaves</tissue>
    </source>
</reference>
<protein>
    <submittedName>
        <fullName evidence="2">Uncharacterized protein</fullName>
    </submittedName>
</protein>
<evidence type="ECO:0000313" key="2">
    <source>
        <dbReference type="EMBL" id="KAK7336592.1"/>
    </source>
</evidence>
<feature type="transmembrane region" description="Helical" evidence="1">
    <location>
        <begin position="107"/>
        <end position="127"/>
    </location>
</feature>
<name>A0AAN9LM71_CANGL</name>
<feature type="transmembrane region" description="Helical" evidence="1">
    <location>
        <begin position="51"/>
        <end position="70"/>
    </location>
</feature>
<keyword evidence="3" id="KW-1185">Reference proteome</keyword>
<gene>
    <name evidence="2" type="ORF">VNO77_17138</name>
</gene>
<evidence type="ECO:0000313" key="3">
    <source>
        <dbReference type="Proteomes" id="UP001367508"/>
    </source>
</evidence>
<sequence>MKLYHDQKWCAVYTPLEVNSEHSDPTLWLGNLCATFNDNHKCKFRKWGISYLKWLGIGVISGWAFIAPSMEPAFNFMLFSLQLGSTSTSILSTTINRLLKRNNGLPFVNLILKSQIGGCIAILYGIGSPTVQH</sequence>
<keyword evidence="1" id="KW-0812">Transmembrane</keyword>
<feature type="transmembrane region" description="Helical" evidence="1">
    <location>
        <begin position="76"/>
        <end position="95"/>
    </location>
</feature>